<dbReference type="EMBL" id="JBHSPC010000118">
    <property type="protein sequence ID" value="MFC5674557.1"/>
    <property type="molecule type" value="Genomic_DNA"/>
</dbReference>
<accession>A0ABW0XV95</accession>
<comment type="caution">
    <text evidence="1">The sequence shown here is derived from an EMBL/GenBank/DDBJ whole genome shotgun (WGS) entry which is preliminary data.</text>
</comment>
<name>A0ABW0XV95_9ACTN</name>
<proteinExistence type="predicted"/>
<protein>
    <recommendedName>
        <fullName evidence="3">DUF1440 domain-containing protein</fullName>
    </recommendedName>
</protein>
<keyword evidence="2" id="KW-1185">Reference proteome</keyword>
<organism evidence="1 2">
    <name type="scientific">Streptomyces incanus</name>
    <dbReference type="NCBI Taxonomy" id="887453"/>
    <lineage>
        <taxon>Bacteria</taxon>
        <taxon>Bacillati</taxon>
        <taxon>Actinomycetota</taxon>
        <taxon>Actinomycetes</taxon>
        <taxon>Kitasatosporales</taxon>
        <taxon>Streptomycetaceae</taxon>
        <taxon>Streptomyces</taxon>
    </lineage>
</organism>
<dbReference type="RefSeq" id="WP_381218804.1">
    <property type="nucleotide sequence ID" value="NZ_JBHSPC010000118.1"/>
</dbReference>
<sequence length="165" mass="16772">MRCVIRPLLYGTAAGAAGTTALNVVSYADMALRARPASATPEVTLRKLAAKLHVRIPGDGPALDNRVAGLAPLTGIASGLGMGALLSLARSAGWHPSQAPEYAVAAVGAMIGTNGPMTALGVTDPRTWSASDWVSDIVPHLAYAAVTVTVLDRLYATPGGGTVSR</sequence>
<evidence type="ECO:0000313" key="1">
    <source>
        <dbReference type="EMBL" id="MFC5674557.1"/>
    </source>
</evidence>
<reference evidence="2" key="1">
    <citation type="journal article" date="2019" name="Int. J. Syst. Evol. Microbiol.">
        <title>The Global Catalogue of Microorganisms (GCM) 10K type strain sequencing project: providing services to taxonomists for standard genome sequencing and annotation.</title>
        <authorList>
            <consortium name="The Broad Institute Genomics Platform"/>
            <consortium name="The Broad Institute Genome Sequencing Center for Infectious Disease"/>
            <person name="Wu L."/>
            <person name="Ma J."/>
        </authorList>
    </citation>
    <scope>NUCLEOTIDE SEQUENCE [LARGE SCALE GENOMIC DNA]</scope>
    <source>
        <strain evidence="2">JCM 13852</strain>
    </source>
</reference>
<evidence type="ECO:0000313" key="2">
    <source>
        <dbReference type="Proteomes" id="UP001596183"/>
    </source>
</evidence>
<dbReference type="Proteomes" id="UP001596183">
    <property type="component" value="Unassembled WGS sequence"/>
</dbReference>
<evidence type="ECO:0008006" key="3">
    <source>
        <dbReference type="Google" id="ProtNLM"/>
    </source>
</evidence>
<gene>
    <name evidence="1" type="ORF">ACFP2V_32155</name>
</gene>